<accession>X1LX40</accession>
<protein>
    <submittedName>
        <fullName evidence="1">Uncharacterized protein</fullName>
    </submittedName>
</protein>
<comment type="caution">
    <text evidence="1">The sequence shown here is derived from an EMBL/GenBank/DDBJ whole genome shotgun (WGS) entry which is preliminary data.</text>
</comment>
<gene>
    <name evidence="1" type="ORF">S06H3_27783</name>
</gene>
<organism evidence="1">
    <name type="scientific">marine sediment metagenome</name>
    <dbReference type="NCBI Taxonomy" id="412755"/>
    <lineage>
        <taxon>unclassified sequences</taxon>
        <taxon>metagenomes</taxon>
        <taxon>ecological metagenomes</taxon>
    </lineage>
</organism>
<name>X1LX40_9ZZZZ</name>
<reference evidence="1" key="1">
    <citation type="journal article" date="2014" name="Front. Microbiol.">
        <title>High frequency of phylogenetically diverse reductive dehalogenase-homologous genes in deep subseafloor sedimentary metagenomes.</title>
        <authorList>
            <person name="Kawai M."/>
            <person name="Futagami T."/>
            <person name="Toyoda A."/>
            <person name="Takaki Y."/>
            <person name="Nishi S."/>
            <person name="Hori S."/>
            <person name="Arai W."/>
            <person name="Tsubouchi T."/>
            <person name="Morono Y."/>
            <person name="Uchiyama I."/>
            <person name="Ito T."/>
            <person name="Fujiyama A."/>
            <person name="Inagaki F."/>
            <person name="Takami H."/>
        </authorList>
    </citation>
    <scope>NUCLEOTIDE SEQUENCE</scope>
    <source>
        <strain evidence="1">Expedition CK06-06</strain>
    </source>
</reference>
<dbReference type="EMBL" id="BARV01016146">
    <property type="protein sequence ID" value="GAI23638.1"/>
    <property type="molecule type" value="Genomic_DNA"/>
</dbReference>
<feature type="non-terminal residue" evidence="1">
    <location>
        <position position="1"/>
    </location>
</feature>
<dbReference type="AlphaFoldDB" id="X1LX40"/>
<evidence type="ECO:0000313" key="1">
    <source>
        <dbReference type="EMBL" id="GAI23638.1"/>
    </source>
</evidence>
<proteinExistence type="predicted"/>
<sequence>PGYAEDITKLDNEVITIETFLSPKLLTLRPEINIDEVKKNLVPDQVQVGVAFGYSMPIYAANHEELHFKQHVLHRWDEASNIRSKIIVCLANAEDIGDKFKFQLSWAHTPQDDVIPVTSHDVEIEQAVLTGRNAQYSVYVLTFTLDYDIDGEGNEVKSGETLNVRLRRIAAAAPQVANEIIVLDWIVEYKRDKFGVAF</sequence>